<dbReference type="RefSeq" id="XP_002673285.1">
    <property type="nucleotide sequence ID" value="XM_002673239.1"/>
</dbReference>
<dbReference type="GeneID" id="8851041"/>
<organism evidence="2">
    <name type="scientific">Naegleria gruberi</name>
    <name type="common">Amoeba</name>
    <dbReference type="NCBI Taxonomy" id="5762"/>
    <lineage>
        <taxon>Eukaryota</taxon>
        <taxon>Discoba</taxon>
        <taxon>Heterolobosea</taxon>
        <taxon>Tetramitia</taxon>
        <taxon>Eutetramitia</taxon>
        <taxon>Vahlkampfiidae</taxon>
        <taxon>Naegleria</taxon>
    </lineage>
</organism>
<name>D2VRX9_NAEGR</name>
<dbReference type="AlphaFoldDB" id="D2VRX9"/>
<evidence type="ECO:0000313" key="1">
    <source>
        <dbReference type="EMBL" id="EFC40541.1"/>
    </source>
</evidence>
<accession>D2VRX9</accession>
<dbReference type="InParanoid" id="D2VRX9"/>
<dbReference type="VEuPathDB" id="AmoebaDB:NAEGRDRAFT_71743"/>
<sequence>MWLFETQIKVNPKNFAGQFSTNQYSTLMVEFRLVGKVTFDLQVSNNYLKDEGNRKGISRFDFIFEGEIVKNSIDSVKITFRYPDGLNNVVSNSVDFMCSDYGWHSIHGKREATLTSVSYEMPMSTFTAVHNKFILGVYADLLPSELRFGEKIEICGPRFIETQTTEGKLELSIPQKPLQNPGFSNQFETNPVIQFYN</sequence>
<protein>
    <submittedName>
        <fullName evidence="1">Predicted protein</fullName>
    </submittedName>
</protein>
<dbReference type="Proteomes" id="UP000006671">
    <property type="component" value="Unassembled WGS sequence"/>
</dbReference>
<proteinExistence type="predicted"/>
<evidence type="ECO:0000313" key="2">
    <source>
        <dbReference type="Proteomes" id="UP000006671"/>
    </source>
</evidence>
<keyword evidence="2" id="KW-1185">Reference proteome</keyword>
<dbReference type="KEGG" id="ngr:NAEGRDRAFT_71743"/>
<gene>
    <name evidence="1" type="ORF">NAEGRDRAFT_71743</name>
</gene>
<reference evidence="1 2" key="1">
    <citation type="journal article" date="2010" name="Cell">
        <title>The genome of Naegleria gruberi illuminates early eukaryotic versatility.</title>
        <authorList>
            <person name="Fritz-Laylin L.K."/>
            <person name="Prochnik S.E."/>
            <person name="Ginger M.L."/>
            <person name="Dacks J.B."/>
            <person name="Carpenter M.L."/>
            <person name="Field M.C."/>
            <person name="Kuo A."/>
            <person name="Paredez A."/>
            <person name="Chapman J."/>
            <person name="Pham J."/>
            <person name="Shu S."/>
            <person name="Neupane R."/>
            <person name="Cipriano M."/>
            <person name="Mancuso J."/>
            <person name="Tu H."/>
            <person name="Salamov A."/>
            <person name="Lindquist E."/>
            <person name="Shapiro H."/>
            <person name="Lucas S."/>
            <person name="Grigoriev I.V."/>
            <person name="Cande W.Z."/>
            <person name="Fulton C."/>
            <person name="Rokhsar D.S."/>
            <person name="Dawson S.C."/>
        </authorList>
    </citation>
    <scope>NUCLEOTIDE SEQUENCE [LARGE SCALE GENOMIC DNA]</scope>
    <source>
        <strain evidence="1 2">NEG-M</strain>
    </source>
</reference>
<dbReference type="EMBL" id="GG738892">
    <property type="protein sequence ID" value="EFC40541.1"/>
    <property type="molecule type" value="Genomic_DNA"/>
</dbReference>